<name>A0ACB9HPK6_9ASTR</name>
<proteinExistence type="predicted"/>
<dbReference type="Proteomes" id="UP001056120">
    <property type="component" value="Linkage Group LG11"/>
</dbReference>
<evidence type="ECO:0000313" key="2">
    <source>
        <dbReference type="Proteomes" id="UP001056120"/>
    </source>
</evidence>
<evidence type="ECO:0000313" key="1">
    <source>
        <dbReference type="EMBL" id="KAI3797659.1"/>
    </source>
</evidence>
<gene>
    <name evidence="1" type="ORF">L1987_32920</name>
</gene>
<reference evidence="1 2" key="2">
    <citation type="journal article" date="2022" name="Mol. Ecol. Resour.">
        <title>The genomes of chicory, endive, great burdock and yacon provide insights into Asteraceae paleo-polyploidization history and plant inulin production.</title>
        <authorList>
            <person name="Fan W."/>
            <person name="Wang S."/>
            <person name="Wang H."/>
            <person name="Wang A."/>
            <person name="Jiang F."/>
            <person name="Liu H."/>
            <person name="Zhao H."/>
            <person name="Xu D."/>
            <person name="Zhang Y."/>
        </authorList>
    </citation>
    <scope>NUCLEOTIDE SEQUENCE [LARGE SCALE GENOMIC DNA]</scope>
    <source>
        <strain evidence="2">cv. Yunnan</strain>
        <tissue evidence="1">Leaves</tissue>
    </source>
</reference>
<sequence length="134" mass="14640">MVSGWERTGITHANRGDLGGVAAMSGARKKDRECDSLGSNAMAKAEGGGEFHSGGLRWCLRPPSIWSSLSSDESLRQQANRFMDEEDGASFTVVVVTWWWCNGSPMVVSFTMVIRTIVNGGLRKDWDGDSGVRR</sequence>
<protein>
    <submittedName>
        <fullName evidence="1">Uncharacterized protein</fullName>
    </submittedName>
</protein>
<dbReference type="EMBL" id="CM042028">
    <property type="protein sequence ID" value="KAI3797659.1"/>
    <property type="molecule type" value="Genomic_DNA"/>
</dbReference>
<organism evidence="1 2">
    <name type="scientific">Smallanthus sonchifolius</name>
    <dbReference type="NCBI Taxonomy" id="185202"/>
    <lineage>
        <taxon>Eukaryota</taxon>
        <taxon>Viridiplantae</taxon>
        <taxon>Streptophyta</taxon>
        <taxon>Embryophyta</taxon>
        <taxon>Tracheophyta</taxon>
        <taxon>Spermatophyta</taxon>
        <taxon>Magnoliopsida</taxon>
        <taxon>eudicotyledons</taxon>
        <taxon>Gunneridae</taxon>
        <taxon>Pentapetalae</taxon>
        <taxon>asterids</taxon>
        <taxon>campanulids</taxon>
        <taxon>Asterales</taxon>
        <taxon>Asteraceae</taxon>
        <taxon>Asteroideae</taxon>
        <taxon>Heliantheae alliance</taxon>
        <taxon>Millerieae</taxon>
        <taxon>Smallanthus</taxon>
    </lineage>
</organism>
<reference evidence="2" key="1">
    <citation type="journal article" date="2022" name="Mol. Ecol. Resour.">
        <title>The genomes of chicory, endive, great burdock and yacon provide insights into Asteraceae palaeo-polyploidization history and plant inulin production.</title>
        <authorList>
            <person name="Fan W."/>
            <person name="Wang S."/>
            <person name="Wang H."/>
            <person name="Wang A."/>
            <person name="Jiang F."/>
            <person name="Liu H."/>
            <person name="Zhao H."/>
            <person name="Xu D."/>
            <person name="Zhang Y."/>
        </authorList>
    </citation>
    <scope>NUCLEOTIDE SEQUENCE [LARGE SCALE GENOMIC DNA]</scope>
    <source>
        <strain evidence="2">cv. Yunnan</strain>
    </source>
</reference>
<comment type="caution">
    <text evidence="1">The sequence shown here is derived from an EMBL/GenBank/DDBJ whole genome shotgun (WGS) entry which is preliminary data.</text>
</comment>
<accession>A0ACB9HPK6</accession>
<keyword evidence="2" id="KW-1185">Reference proteome</keyword>